<name>A0ABT8A2Y8_9PROT</name>
<protein>
    <submittedName>
        <fullName evidence="3">ISL3 family transposase</fullName>
    </submittedName>
</protein>
<evidence type="ECO:0000313" key="4">
    <source>
        <dbReference type="Proteomes" id="UP001529369"/>
    </source>
</evidence>
<evidence type="ECO:0000313" key="3">
    <source>
        <dbReference type="EMBL" id="MDN3564114.1"/>
    </source>
</evidence>
<dbReference type="Pfam" id="PF01610">
    <property type="entry name" value="DDE_Tnp_ISL3"/>
    <property type="match status" value="2"/>
</dbReference>
<dbReference type="Pfam" id="PF14690">
    <property type="entry name" value="Zn_ribbon_ISL3"/>
    <property type="match status" value="1"/>
</dbReference>
<dbReference type="PANTHER" id="PTHR33498:SF1">
    <property type="entry name" value="TRANSPOSASE FOR INSERTION SEQUENCE ELEMENT IS1557"/>
    <property type="match status" value="1"/>
</dbReference>
<evidence type="ECO:0000259" key="1">
    <source>
        <dbReference type="Pfam" id="PF01610"/>
    </source>
</evidence>
<dbReference type="InterPro" id="IPR047951">
    <property type="entry name" value="Transpos_ISL3"/>
</dbReference>
<reference evidence="4" key="1">
    <citation type="journal article" date="2019" name="Int. J. Syst. Evol. Microbiol.">
        <title>The Global Catalogue of Microorganisms (GCM) 10K type strain sequencing project: providing services to taxonomists for standard genome sequencing and annotation.</title>
        <authorList>
            <consortium name="The Broad Institute Genomics Platform"/>
            <consortium name="The Broad Institute Genome Sequencing Center for Infectious Disease"/>
            <person name="Wu L."/>
            <person name="Ma J."/>
        </authorList>
    </citation>
    <scope>NUCLEOTIDE SEQUENCE [LARGE SCALE GENOMIC DNA]</scope>
    <source>
        <strain evidence="4">CECT 7131</strain>
    </source>
</reference>
<evidence type="ECO:0000259" key="2">
    <source>
        <dbReference type="Pfam" id="PF14690"/>
    </source>
</evidence>
<proteinExistence type="predicted"/>
<feature type="domain" description="Transposase IS204/IS1001/IS1096/IS1165 DDE" evidence="1">
    <location>
        <begin position="153"/>
        <end position="242"/>
    </location>
</feature>
<accession>A0ABT8A2Y8</accession>
<dbReference type="RefSeq" id="WP_290315903.1">
    <property type="nucleotide sequence ID" value="NZ_JAUFPN010000060.1"/>
</dbReference>
<dbReference type="Proteomes" id="UP001529369">
    <property type="component" value="Unassembled WGS sequence"/>
</dbReference>
<keyword evidence="4" id="KW-1185">Reference proteome</keyword>
<dbReference type="InterPro" id="IPR029261">
    <property type="entry name" value="Transposase_Znf"/>
</dbReference>
<dbReference type="InterPro" id="IPR002560">
    <property type="entry name" value="Transposase_DDE"/>
</dbReference>
<dbReference type="NCBIfam" id="NF033550">
    <property type="entry name" value="transpos_ISL3"/>
    <property type="match status" value="1"/>
</dbReference>
<gene>
    <name evidence="3" type="ORF">QWZ14_06960</name>
</gene>
<dbReference type="EMBL" id="JAUFPN010000060">
    <property type="protein sequence ID" value="MDN3564114.1"/>
    <property type="molecule type" value="Genomic_DNA"/>
</dbReference>
<feature type="domain" description="Transposase IS204/IS1001/IS1096/IS1165 DDE" evidence="1">
    <location>
        <begin position="447"/>
        <end position="556"/>
    </location>
</feature>
<comment type="caution">
    <text evidence="3">The sequence shown here is derived from an EMBL/GenBank/DDBJ whole genome shotgun (WGS) entry which is preliminary data.</text>
</comment>
<dbReference type="PANTHER" id="PTHR33498">
    <property type="entry name" value="TRANSPOSASE FOR INSERTION SEQUENCE ELEMENT IS1557"/>
    <property type="match status" value="1"/>
</dbReference>
<sequence>MTLFFPMPGCRIDAVTRDVPEHLHIAARGTATTAGCPDCGHPSRAVHSRYQRHPADLPSLGCSVRVGLRLRRFYCLNPACARRTFAEHLPGLVAPYARRTRRLATTQGRVGVALGGEAAARLLPHLAMPTSADTVLRLVRAVPPPECQSPRVVGVDDWAMRKGRTYGSVVVDLERRRVLDLLPDRTAATLAGWLQRHPDVAVVARDRSTEYARGITLGAPDAAQVADRWHLLANMRQAVERWLGSAHVRLRRLPPLPGRDAEPKAAVAFGKRTKAFPRTGADVDARAAGSERRRALYEEVRRRHLVGEPLLSISRTLRLARGTVRKYARAEAFPAHAARGPRPSIIDPHIAWLETQVAAGRGNAAALWRELRALGFAGTARQVRRWLNEQRIGPAPNTPHQWRHPKLVDSSATDVVLAGLPMPRQLSWLLVQPARCLSKTDTATVAHVKQDQDAAVVADLARRFTELVRTSGISGSPTADARPIPELAAWLAEARACGVRAMATFAAGIEQDGAAVRAALTMPWSSGQAEGQINRLKLLKRQSYGRASLDLLRQRVLLAA</sequence>
<organism evidence="3 4">
    <name type="scientific">Paeniroseomonas aquatica</name>
    <dbReference type="NCBI Taxonomy" id="373043"/>
    <lineage>
        <taxon>Bacteria</taxon>
        <taxon>Pseudomonadati</taxon>
        <taxon>Pseudomonadota</taxon>
        <taxon>Alphaproteobacteria</taxon>
        <taxon>Acetobacterales</taxon>
        <taxon>Acetobacteraceae</taxon>
        <taxon>Paeniroseomonas</taxon>
    </lineage>
</organism>
<feature type="domain" description="Transposase IS204/IS1001/IS1096/IS1165 zinc-finger" evidence="2">
    <location>
        <begin position="34"/>
        <end position="76"/>
    </location>
</feature>